<evidence type="ECO:0000256" key="3">
    <source>
        <dbReference type="ARBA" id="ARBA00012438"/>
    </source>
</evidence>
<evidence type="ECO:0000256" key="9">
    <source>
        <dbReference type="SAM" id="Coils"/>
    </source>
</evidence>
<comment type="catalytic activity">
    <reaction evidence="1">
        <text>ATP + protein L-histidine = ADP + protein N-phospho-L-histidine.</text>
        <dbReference type="EC" id="2.7.13.3"/>
    </reaction>
</comment>
<dbReference type="Proteomes" id="UP001595886">
    <property type="component" value="Unassembled WGS sequence"/>
</dbReference>
<dbReference type="SMART" id="SM00387">
    <property type="entry name" value="HATPase_c"/>
    <property type="match status" value="1"/>
</dbReference>
<keyword evidence="7" id="KW-0902">Two-component regulatory system</keyword>
<feature type="domain" description="Response regulatory" evidence="12">
    <location>
        <begin position="1098"/>
        <end position="1215"/>
    </location>
</feature>
<dbReference type="Pfam" id="PF05227">
    <property type="entry name" value="CHASE3"/>
    <property type="match status" value="1"/>
</dbReference>
<feature type="domain" description="Histidine kinase" evidence="11">
    <location>
        <begin position="551"/>
        <end position="782"/>
    </location>
</feature>
<dbReference type="CDD" id="cd17546">
    <property type="entry name" value="REC_hyHK_CKI1_RcsC-like"/>
    <property type="match status" value="1"/>
</dbReference>
<dbReference type="InterPro" id="IPR029016">
    <property type="entry name" value="GAF-like_dom_sf"/>
</dbReference>
<evidence type="ECO:0000259" key="13">
    <source>
        <dbReference type="PROSITE" id="PS50885"/>
    </source>
</evidence>
<dbReference type="PANTHER" id="PTHR45339">
    <property type="entry name" value="HYBRID SIGNAL TRANSDUCTION HISTIDINE KINASE J"/>
    <property type="match status" value="1"/>
</dbReference>
<dbReference type="EMBL" id="JBHSHD010000013">
    <property type="protein sequence ID" value="MFC4822009.1"/>
    <property type="molecule type" value="Genomic_DNA"/>
</dbReference>
<feature type="domain" description="Response regulatory" evidence="12">
    <location>
        <begin position="959"/>
        <end position="1074"/>
    </location>
</feature>
<dbReference type="InterPro" id="IPR036890">
    <property type="entry name" value="HATPase_C_sf"/>
</dbReference>
<dbReference type="RefSeq" id="WP_380022291.1">
    <property type="nucleotide sequence ID" value="NZ_JBHSHD010000013.1"/>
</dbReference>
<keyword evidence="9" id="KW-0175">Coiled coil</keyword>
<feature type="domain" description="HAMP" evidence="13">
    <location>
        <begin position="224"/>
        <end position="277"/>
    </location>
</feature>
<dbReference type="InterPro" id="IPR001789">
    <property type="entry name" value="Sig_transdc_resp-reg_receiver"/>
</dbReference>
<evidence type="ECO:0000256" key="10">
    <source>
        <dbReference type="SAM" id="Phobius"/>
    </source>
</evidence>
<dbReference type="SMART" id="SM00065">
    <property type="entry name" value="GAF"/>
    <property type="match status" value="1"/>
</dbReference>
<dbReference type="Pfam" id="PF00672">
    <property type="entry name" value="HAMP"/>
    <property type="match status" value="1"/>
</dbReference>
<feature type="domain" description="Response regulatory" evidence="12">
    <location>
        <begin position="837"/>
        <end position="950"/>
    </location>
</feature>
<organism evidence="14 15">
    <name type="scientific">Dokdonella ginsengisoli</name>
    <dbReference type="NCBI Taxonomy" id="363846"/>
    <lineage>
        <taxon>Bacteria</taxon>
        <taxon>Pseudomonadati</taxon>
        <taxon>Pseudomonadota</taxon>
        <taxon>Gammaproteobacteria</taxon>
        <taxon>Lysobacterales</taxon>
        <taxon>Rhodanobacteraceae</taxon>
        <taxon>Dokdonella</taxon>
    </lineage>
</organism>
<evidence type="ECO:0000256" key="7">
    <source>
        <dbReference type="ARBA" id="ARBA00023012"/>
    </source>
</evidence>
<evidence type="ECO:0000313" key="15">
    <source>
        <dbReference type="Proteomes" id="UP001595886"/>
    </source>
</evidence>
<evidence type="ECO:0000256" key="1">
    <source>
        <dbReference type="ARBA" id="ARBA00000085"/>
    </source>
</evidence>
<dbReference type="Pfam" id="PF13185">
    <property type="entry name" value="GAF_2"/>
    <property type="match status" value="1"/>
</dbReference>
<dbReference type="Gene3D" id="3.30.565.10">
    <property type="entry name" value="Histidine kinase-like ATPase, C-terminal domain"/>
    <property type="match status" value="1"/>
</dbReference>
<dbReference type="InterPro" id="IPR003018">
    <property type="entry name" value="GAF"/>
</dbReference>
<dbReference type="CDD" id="cd00156">
    <property type="entry name" value="REC"/>
    <property type="match status" value="1"/>
</dbReference>
<dbReference type="PROSITE" id="PS50885">
    <property type="entry name" value="HAMP"/>
    <property type="match status" value="1"/>
</dbReference>
<dbReference type="InterPro" id="IPR036097">
    <property type="entry name" value="HisK_dim/P_sf"/>
</dbReference>
<dbReference type="PRINTS" id="PR00344">
    <property type="entry name" value="BCTRLSENSOR"/>
</dbReference>
<dbReference type="InterPro" id="IPR003660">
    <property type="entry name" value="HAMP_dom"/>
</dbReference>
<evidence type="ECO:0000256" key="5">
    <source>
        <dbReference type="ARBA" id="ARBA00022679"/>
    </source>
</evidence>
<comment type="caution">
    <text evidence="14">The sequence shown here is derived from an EMBL/GenBank/DDBJ whole genome shotgun (WGS) entry which is preliminary data.</text>
</comment>
<keyword evidence="6" id="KW-0418">Kinase</keyword>
<sequence length="1217" mass="133620">MTEQRTSGWLSNRPIQTKMLLAFGAILLTFLVAVAAILVALSIQTEARQWTQHTRDVIEEMTGIVRSLHEADLDVRDINMSGGSSRGDDYRRDVANARAHLDKALALTDDNASQQARLRNLGALVDQWVRESADPAVAASTQAFGSADYAQRSYEIGVHYLADSNTRIGTILRSLDEAIGEERGLLEARNRSLENTVALVRWLVLGMFLLALLVGIAALMLSSRLITQPIRHLTGLMTRLADKDHGIEVSGQQRADEIGAIARSLDVFKRTAIATSDQNWVKSHVAEIAGVLQSAPNRDEFARALTAEVAPRIKAGVAVFFDYDPEARQLDLRGSYGFKQRKHLGTRYGLGEGLVGQVALERKPIVLEQVPDDYVRIHSGLGEAPPRNVIALPLLLQEHLLGVLEFGSFAPFGKAEQGLLDELMPFAALSLENLNRALRTQELLVRTQRQAQELQTSEEELRVQQEELAATNEELQAKTVELEEQQQRLRTSEEELRVQAEELQASNEELRQKSDTLNEQKQVLEGLQQETENKAQELARASQYKSDFLANMSHELRTPLNSLLILSRNLADNDGGNLDNEQVESARVIHESGSNLLRLINDILDLSKIEAGKMHAVAEDFPLPHFVQALLRRFKHVAGEKGLDFDVNLADGLPASMHTDGPRLEQIANNLVGNAFKFTRQGSVRVDIARPKTELARRFGLAPDGSIAITVSDTGIGIPADKLDHIFGTFEQMDASTSRKYGGSGLGLAIARRLSELLGGGIAVESVLNEGSRFTVVLPEQLVTSAGVVHVPADFTEPPAVDAVSAGAAPPLPPSLGSMPKPWVPDDRDALRAGDTVILAVEDDPVFARTLVDMIRRKGYRALAAGDGESGLYLARQYRPTGILLDVMLPGIDGWDVLTRLKQEPATRRIPVHFISATDDTARAQQLGAVGFLTKPAERDALLGAFERLLQSSPGPTRKVLLIDDDPDSRVAVASLIKSDTVEIVEVGSAEEALPQIESSAFDVVVLDLGLPGMSGFDFLDLLHARRAELPPIVIHSGRELSREESARLRQYTDSIVIKGTRSLERLLDEVSLFLHSVRKDSGPRVVRDIDSGLAGRTVLVVDDDMRNIFALSKILREKGLSVVMAQDGHKALRQLEENKSIEIVLMDIMMPGMDGYETMREIRRQPAQAKLPIIAVTAKAMAGDRDKCLEAGANDYLAKPIDIDKLLSMMRVWLHA</sequence>
<evidence type="ECO:0000259" key="11">
    <source>
        <dbReference type="PROSITE" id="PS50109"/>
    </source>
</evidence>
<keyword evidence="4 8" id="KW-0597">Phosphoprotein</keyword>
<accession>A0ABV9R004</accession>
<name>A0ABV9R004_9GAMM</name>
<evidence type="ECO:0000256" key="8">
    <source>
        <dbReference type="PROSITE-ProRule" id="PRU00169"/>
    </source>
</evidence>
<dbReference type="EC" id="2.7.13.3" evidence="3"/>
<dbReference type="SUPFAM" id="SSF55874">
    <property type="entry name" value="ATPase domain of HSP90 chaperone/DNA topoisomerase II/histidine kinase"/>
    <property type="match status" value="1"/>
</dbReference>
<dbReference type="CDD" id="cd16922">
    <property type="entry name" value="HATPase_EvgS-ArcB-TorS-like"/>
    <property type="match status" value="1"/>
</dbReference>
<dbReference type="Pfam" id="PF02518">
    <property type="entry name" value="HATPase_c"/>
    <property type="match status" value="1"/>
</dbReference>
<evidence type="ECO:0000259" key="12">
    <source>
        <dbReference type="PROSITE" id="PS50110"/>
    </source>
</evidence>
<dbReference type="InterPro" id="IPR004358">
    <property type="entry name" value="Sig_transdc_His_kin-like_C"/>
</dbReference>
<feature type="modified residue" description="4-aspartylphosphate" evidence="8">
    <location>
        <position position="1008"/>
    </location>
</feature>
<protein>
    <recommendedName>
        <fullName evidence="3">histidine kinase</fullName>
        <ecNumber evidence="3">2.7.13.3</ecNumber>
    </recommendedName>
</protein>
<dbReference type="InterPro" id="IPR003661">
    <property type="entry name" value="HisK_dim/P_dom"/>
</dbReference>
<feature type="modified residue" description="4-aspartylphosphate" evidence="8">
    <location>
        <position position="1148"/>
    </location>
</feature>
<dbReference type="InterPro" id="IPR005467">
    <property type="entry name" value="His_kinase_dom"/>
</dbReference>
<gene>
    <name evidence="14" type="ORF">ACFO6Q_16920</name>
</gene>
<dbReference type="PROSITE" id="PS50110">
    <property type="entry name" value="RESPONSE_REGULATORY"/>
    <property type="match status" value="3"/>
</dbReference>
<feature type="modified residue" description="4-aspartylphosphate" evidence="8">
    <location>
        <position position="886"/>
    </location>
</feature>
<evidence type="ECO:0000256" key="6">
    <source>
        <dbReference type="ARBA" id="ARBA00022777"/>
    </source>
</evidence>
<comment type="subcellular location">
    <subcellularLocation>
        <location evidence="2">Membrane</location>
    </subcellularLocation>
</comment>
<dbReference type="SMART" id="SM00388">
    <property type="entry name" value="HisKA"/>
    <property type="match status" value="1"/>
</dbReference>
<dbReference type="PROSITE" id="PS50109">
    <property type="entry name" value="HIS_KIN"/>
    <property type="match status" value="1"/>
</dbReference>
<evidence type="ECO:0000256" key="2">
    <source>
        <dbReference type="ARBA" id="ARBA00004370"/>
    </source>
</evidence>
<dbReference type="PANTHER" id="PTHR45339:SF1">
    <property type="entry name" value="HYBRID SIGNAL TRANSDUCTION HISTIDINE KINASE J"/>
    <property type="match status" value="1"/>
</dbReference>
<dbReference type="InterPro" id="IPR003594">
    <property type="entry name" value="HATPase_dom"/>
</dbReference>
<keyword evidence="10" id="KW-1133">Transmembrane helix</keyword>
<dbReference type="Pfam" id="PF00512">
    <property type="entry name" value="HisKA"/>
    <property type="match status" value="1"/>
</dbReference>
<dbReference type="SUPFAM" id="SSF158472">
    <property type="entry name" value="HAMP domain-like"/>
    <property type="match status" value="1"/>
</dbReference>
<feature type="transmembrane region" description="Helical" evidence="10">
    <location>
        <begin position="20"/>
        <end position="43"/>
    </location>
</feature>
<dbReference type="CDD" id="cd00082">
    <property type="entry name" value="HisKA"/>
    <property type="match status" value="1"/>
</dbReference>
<dbReference type="SMART" id="SM00448">
    <property type="entry name" value="REC"/>
    <property type="match status" value="3"/>
</dbReference>
<keyword evidence="5" id="KW-0808">Transferase</keyword>
<keyword evidence="15" id="KW-1185">Reference proteome</keyword>
<dbReference type="Gene3D" id="6.10.340.10">
    <property type="match status" value="1"/>
</dbReference>
<dbReference type="InterPro" id="IPR011006">
    <property type="entry name" value="CheY-like_superfamily"/>
</dbReference>
<proteinExistence type="predicted"/>
<dbReference type="Pfam" id="PF00072">
    <property type="entry name" value="Response_reg"/>
    <property type="match status" value="3"/>
</dbReference>
<evidence type="ECO:0000313" key="14">
    <source>
        <dbReference type="EMBL" id="MFC4822009.1"/>
    </source>
</evidence>
<dbReference type="SUPFAM" id="SSF52172">
    <property type="entry name" value="CheY-like"/>
    <property type="match status" value="3"/>
</dbReference>
<reference evidence="15" key="1">
    <citation type="journal article" date="2019" name="Int. J. Syst. Evol. Microbiol.">
        <title>The Global Catalogue of Microorganisms (GCM) 10K type strain sequencing project: providing services to taxonomists for standard genome sequencing and annotation.</title>
        <authorList>
            <consortium name="The Broad Institute Genomics Platform"/>
            <consortium name="The Broad Institute Genome Sequencing Center for Infectious Disease"/>
            <person name="Wu L."/>
            <person name="Ma J."/>
        </authorList>
    </citation>
    <scope>NUCLEOTIDE SEQUENCE [LARGE SCALE GENOMIC DNA]</scope>
    <source>
        <strain evidence="15">CCUG 30340</strain>
    </source>
</reference>
<dbReference type="Gene3D" id="3.30.450.40">
    <property type="match status" value="1"/>
</dbReference>
<dbReference type="Gene3D" id="3.40.50.2300">
    <property type="match status" value="3"/>
</dbReference>
<keyword evidence="10" id="KW-0472">Membrane</keyword>
<dbReference type="SUPFAM" id="SSF55781">
    <property type="entry name" value="GAF domain-like"/>
    <property type="match status" value="1"/>
</dbReference>
<feature type="transmembrane region" description="Helical" evidence="10">
    <location>
        <begin position="199"/>
        <end position="221"/>
    </location>
</feature>
<dbReference type="InterPro" id="IPR007891">
    <property type="entry name" value="CHASE3"/>
</dbReference>
<feature type="coiled-coil region" evidence="9">
    <location>
        <begin position="431"/>
        <end position="544"/>
    </location>
</feature>
<dbReference type="Gene3D" id="1.10.287.130">
    <property type="match status" value="1"/>
</dbReference>
<keyword evidence="10" id="KW-0812">Transmembrane</keyword>
<evidence type="ECO:0000256" key="4">
    <source>
        <dbReference type="ARBA" id="ARBA00022553"/>
    </source>
</evidence>
<dbReference type="SUPFAM" id="SSF47384">
    <property type="entry name" value="Homodimeric domain of signal transducing histidine kinase"/>
    <property type="match status" value="1"/>
</dbReference>